<dbReference type="Gene3D" id="3.40.720.10">
    <property type="entry name" value="Alkaline Phosphatase, subunit A"/>
    <property type="match status" value="1"/>
</dbReference>
<feature type="domain" description="Sulfatase N-terminal" evidence="9">
    <location>
        <begin position="111"/>
        <end position="434"/>
    </location>
</feature>
<name>A0A1D2NAW8_ORCCI</name>
<keyword evidence="11" id="KW-1185">Reference proteome</keyword>
<dbReference type="STRING" id="48709.A0A1D2NAW8"/>
<evidence type="ECO:0000256" key="4">
    <source>
        <dbReference type="ARBA" id="ARBA00022801"/>
    </source>
</evidence>
<dbReference type="EMBL" id="LJIJ01000113">
    <property type="protein sequence ID" value="ODN02400.1"/>
    <property type="molecule type" value="Genomic_DNA"/>
</dbReference>
<keyword evidence="6" id="KW-0325">Glycoprotein</keyword>
<dbReference type="InterPro" id="IPR024607">
    <property type="entry name" value="Sulfatase_CS"/>
</dbReference>
<dbReference type="GO" id="GO:0046872">
    <property type="term" value="F:metal ion binding"/>
    <property type="evidence" value="ECO:0007669"/>
    <property type="project" value="UniProtKB-KW"/>
</dbReference>
<protein>
    <submittedName>
        <fullName evidence="10">Arylsulfatase J</fullName>
    </submittedName>
</protein>
<organism evidence="10 11">
    <name type="scientific">Orchesella cincta</name>
    <name type="common">Springtail</name>
    <name type="synonym">Podura cincta</name>
    <dbReference type="NCBI Taxonomy" id="48709"/>
    <lineage>
        <taxon>Eukaryota</taxon>
        <taxon>Metazoa</taxon>
        <taxon>Ecdysozoa</taxon>
        <taxon>Arthropoda</taxon>
        <taxon>Hexapoda</taxon>
        <taxon>Collembola</taxon>
        <taxon>Entomobryomorpha</taxon>
        <taxon>Entomobryoidea</taxon>
        <taxon>Orchesellidae</taxon>
        <taxon>Orchesellinae</taxon>
        <taxon>Orchesella</taxon>
    </lineage>
</organism>
<comment type="similarity">
    <text evidence="2">Belongs to the sulfatase family.</text>
</comment>
<dbReference type="OMA" id="FSHHAVH"/>
<feature type="chain" id="PRO_5008905304" evidence="8">
    <location>
        <begin position="24"/>
        <end position="646"/>
    </location>
</feature>
<proteinExistence type="inferred from homology"/>
<dbReference type="InterPro" id="IPR000917">
    <property type="entry name" value="Sulfatase_N"/>
</dbReference>
<dbReference type="SUPFAM" id="SSF53649">
    <property type="entry name" value="Alkaline phosphatase-like"/>
    <property type="match status" value="1"/>
</dbReference>
<dbReference type="PANTHER" id="PTHR10342:SF273">
    <property type="entry name" value="RE14504P"/>
    <property type="match status" value="1"/>
</dbReference>
<dbReference type="OrthoDB" id="103349at2759"/>
<gene>
    <name evidence="10" type="ORF">Ocin01_04284</name>
</gene>
<evidence type="ECO:0000313" key="11">
    <source>
        <dbReference type="Proteomes" id="UP000094527"/>
    </source>
</evidence>
<keyword evidence="4" id="KW-0378">Hydrolase</keyword>
<evidence type="ECO:0000256" key="2">
    <source>
        <dbReference type="ARBA" id="ARBA00008779"/>
    </source>
</evidence>
<dbReference type="GO" id="GO:0008484">
    <property type="term" value="F:sulfuric ester hydrolase activity"/>
    <property type="evidence" value="ECO:0007669"/>
    <property type="project" value="InterPro"/>
</dbReference>
<feature type="compositionally biased region" description="Polar residues" evidence="7">
    <location>
        <begin position="50"/>
        <end position="63"/>
    </location>
</feature>
<sequence length="646" mass="71964">MSDMGSLSFVAALGILLVSASLGLHVVSNNVFLNSVISSSARLEASSDSPQSTPAFTEDSSTIVYDDSTDSGFQTQSTTWDDEEAFVRETTTEDANGNEEEIGLGNQNQRPNVILIIADDLGFNDVSFHGSPQIPTPNLDALAFSGVIFNSYYVSPICTPSRTALFSGRHPIHTGMQHNVIFGTTPYGFPLEHKLLPEYLKDIGYSTHLIGKWHLGHFKRKYTPTCRGFDSFYGHWTGHKDYYDNMAQESGPQAWGYDMRRGLETTYENFGVYTTDLYTDEANSIIRSHNKSKPLFLTVSHTAVHSANPYKLLQAPKANIDNFSKIQNMQRRIYAAMVQKLDDSVGSVVKTLQDEGMLNNSIIIFTTDNGGPAEGFNGNAASNWPLRGVKNTLWEGGTRAVGLMWSPLISAAGHVSNQLIHIQDWLPTILSAVGDDPSKAAGIDGIDMWDSIRLGLKSPRTELLHNIDDLYGNEAVRVGRWKLLHGTTYNGQWDGWYGPSGRPNSKNTTLISPETVYNLASQSRAGQAVQDLKLFPTQSKITEVLQLSNVQCNDTMQLRKRKMSCSLIKGEYCLYNIEQDPCEFNNLAHDMPDMVETLKSTLKKYRSSAVPVRNKPKDPKGLPIHWNYTWTNWVDLMEEDNTRLEC</sequence>
<keyword evidence="8" id="KW-0732">Signal</keyword>
<evidence type="ECO:0000256" key="1">
    <source>
        <dbReference type="ARBA" id="ARBA00001913"/>
    </source>
</evidence>
<dbReference type="InterPro" id="IPR017850">
    <property type="entry name" value="Alkaline_phosphatase_core_sf"/>
</dbReference>
<dbReference type="Pfam" id="PF00884">
    <property type="entry name" value="Sulfatase"/>
    <property type="match status" value="1"/>
</dbReference>
<evidence type="ECO:0000313" key="10">
    <source>
        <dbReference type="EMBL" id="ODN02400.1"/>
    </source>
</evidence>
<dbReference type="AlphaFoldDB" id="A0A1D2NAW8"/>
<keyword evidence="5" id="KW-0106">Calcium</keyword>
<dbReference type="Gene3D" id="3.30.1120.10">
    <property type="match status" value="2"/>
</dbReference>
<evidence type="ECO:0000259" key="9">
    <source>
        <dbReference type="Pfam" id="PF00884"/>
    </source>
</evidence>
<feature type="region of interest" description="Disordered" evidence="7">
    <location>
        <begin position="43"/>
        <end position="80"/>
    </location>
</feature>
<comment type="caution">
    <text evidence="10">The sequence shown here is derived from an EMBL/GenBank/DDBJ whole genome shotgun (WGS) entry which is preliminary data.</text>
</comment>
<dbReference type="InterPro" id="IPR047115">
    <property type="entry name" value="ARSB"/>
</dbReference>
<accession>A0A1D2NAW8</accession>
<dbReference type="PROSITE" id="PS00149">
    <property type="entry name" value="SULFATASE_2"/>
    <property type="match status" value="1"/>
</dbReference>
<feature type="signal peptide" evidence="8">
    <location>
        <begin position="1"/>
        <end position="23"/>
    </location>
</feature>
<dbReference type="PANTHER" id="PTHR10342">
    <property type="entry name" value="ARYLSULFATASE"/>
    <property type="match status" value="1"/>
</dbReference>
<dbReference type="Proteomes" id="UP000094527">
    <property type="component" value="Unassembled WGS sequence"/>
</dbReference>
<evidence type="ECO:0000256" key="3">
    <source>
        <dbReference type="ARBA" id="ARBA00022723"/>
    </source>
</evidence>
<keyword evidence="3" id="KW-0479">Metal-binding</keyword>
<evidence type="ECO:0000256" key="7">
    <source>
        <dbReference type="SAM" id="MobiDB-lite"/>
    </source>
</evidence>
<feature type="compositionally biased region" description="Polar residues" evidence="7">
    <location>
        <begin position="70"/>
        <end position="79"/>
    </location>
</feature>
<comment type="cofactor">
    <cofactor evidence="1">
        <name>Ca(2+)</name>
        <dbReference type="ChEBI" id="CHEBI:29108"/>
    </cofactor>
</comment>
<reference evidence="10 11" key="1">
    <citation type="journal article" date="2016" name="Genome Biol. Evol.">
        <title>Gene Family Evolution Reflects Adaptation to Soil Environmental Stressors in the Genome of the Collembolan Orchesella cincta.</title>
        <authorList>
            <person name="Faddeeva-Vakhrusheva A."/>
            <person name="Derks M.F."/>
            <person name="Anvar S.Y."/>
            <person name="Agamennone V."/>
            <person name="Suring W."/>
            <person name="Smit S."/>
            <person name="van Straalen N.M."/>
            <person name="Roelofs D."/>
        </authorList>
    </citation>
    <scope>NUCLEOTIDE SEQUENCE [LARGE SCALE GENOMIC DNA]</scope>
    <source>
        <tissue evidence="10">Mixed pool</tissue>
    </source>
</reference>
<evidence type="ECO:0000256" key="5">
    <source>
        <dbReference type="ARBA" id="ARBA00022837"/>
    </source>
</evidence>
<evidence type="ECO:0000256" key="8">
    <source>
        <dbReference type="SAM" id="SignalP"/>
    </source>
</evidence>
<evidence type="ECO:0000256" key="6">
    <source>
        <dbReference type="ARBA" id="ARBA00023180"/>
    </source>
</evidence>
<dbReference type="CDD" id="cd16029">
    <property type="entry name" value="4-S"/>
    <property type="match status" value="1"/>
</dbReference>